<protein>
    <submittedName>
        <fullName evidence="2">Alpha/beta-hydrolase</fullName>
    </submittedName>
</protein>
<keyword evidence="3" id="KW-1185">Reference proteome</keyword>
<dbReference type="OrthoDB" id="408631at2759"/>
<dbReference type="AlphaFoldDB" id="A0A3N4JDG4"/>
<dbReference type="InterPro" id="IPR050309">
    <property type="entry name" value="Type-B_Carboxylest/Lipase"/>
</dbReference>
<dbReference type="STRING" id="1336337.A0A3N4JDG4"/>
<feature type="domain" description="Carboxylesterase type B" evidence="1">
    <location>
        <begin position="21"/>
        <end position="326"/>
    </location>
</feature>
<keyword evidence="2" id="KW-0378">Hydrolase</keyword>
<dbReference type="InterPro" id="IPR002018">
    <property type="entry name" value="CarbesteraseB"/>
</dbReference>
<dbReference type="Pfam" id="PF00135">
    <property type="entry name" value="COesterase"/>
    <property type="match status" value="1"/>
</dbReference>
<dbReference type="EMBL" id="ML120487">
    <property type="protein sequence ID" value="RPA91844.1"/>
    <property type="molecule type" value="Genomic_DNA"/>
</dbReference>
<dbReference type="PANTHER" id="PTHR11559">
    <property type="entry name" value="CARBOXYLESTERASE"/>
    <property type="match status" value="1"/>
</dbReference>
<sequence>MSGLSLPTLTIPYATYKAYSYDVTDDYYTFKNIRFAAPPVGDLRWKKPAPPLTQIEVQDGTIGFQCNQAISSNLFEPVSEGCLFLDIMVPGKVVRDEVKDLPVLFWIFGGGYTLGSKSCLLYDGNPLLKSAGNNIIYVAQNYRLGAFGFLNGPTVENDSSALTNVVLWDQRAALQWVQDYIGLIDGDKNTVTAMGTSAGAGSIMHHLTAESGTVVPQFKRAIIMSPAFEPQYDPDRLQNQYAGFEAKAGCARQGISCFRNVSEAVFQKANMETVSASQYGSFVFGLAIDGTLSRDLPRMELAKGNYYKDVEILLGHTSNEGLLFADPTKIFNPQTDELLTRNFPNASAATRATLDQLCPEPSQLGQYKINLERLSGMIGEWLISCNPGIHGFDLILAFWRTGLNISQSLQVDFKLNFITDKNLATGFQSYLTSFARTGNPNTYRESGSFPSTRTFPQATISSSGSTALDIGLLGFNTIIDPNTPADRCAFWEGGSWTGRI</sequence>
<gene>
    <name evidence="2" type="ORF">L873DRAFT_1831321</name>
</gene>
<evidence type="ECO:0000313" key="2">
    <source>
        <dbReference type="EMBL" id="RPA91844.1"/>
    </source>
</evidence>
<dbReference type="SUPFAM" id="SSF53474">
    <property type="entry name" value="alpha/beta-Hydrolases"/>
    <property type="match status" value="1"/>
</dbReference>
<evidence type="ECO:0000259" key="1">
    <source>
        <dbReference type="Pfam" id="PF00135"/>
    </source>
</evidence>
<dbReference type="GO" id="GO:0016787">
    <property type="term" value="F:hydrolase activity"/>
    <property type="evidence" value="ECO:0007669"/>
    <property type="project" value="UniProtKB-KW"/>
</dbReference>
<organism evidence="2 3">
    <name type="scientific">Choiromyces venosus 120613-1</name>
    <dbReference type="NCBI Taxonomy" id="1336337"/>
    <lineage>
        <taxon>Eukaryota</taxon>
        <taxon>Fungi</taxon>
        <taxon>Dikarya</taxon>
        <taxon>Ascomycota</taxon>
        <taxon>Pezizomycotina</taxon>
        <taxon>Pezizomycetes</taxon>
        <taxon>Pezizales</taxon>
        <taxon>Tuberaceae</taxon>
        <taxon>Choiromyces</taxon>
    </lineage>
</organism>
<proteinExistence type="predicted"/>
<dbReference type="Gene3D" id="3.40.50.1820">
    <property type="entry name" value="alpha/beta hydrolase"/>
    <property type="match status" value="1"/>
</dbReference>
<accession>A0A3N4JDG4</accession>
<evidence type="ECO:0000313" key="3">
    <source>
        <dbReference type="Proteomes" id="UP000276215"/>
    </source>
</evidence>
<reference evidence="2 3" key="1">
    <citation type="journal article" date="2018" name="Nat. Ecol. Evol.">
        <title>Pezizomycetes genomes reveal the molecular basis of ectomycorrhizal truffle lifestyle.</title>
        <authorList>
            <person name="Murat C."/>
            <person name="Payen T."/>
            <person name="Noel B."/>
            <person name="Kuo A."/>
            <person name="Morin E."/>
            <person name="Chen J."/>
            <person name="Kohler A."/>
            <person name="Krizsan K."/>
            <person name="Balestrini R."/>
            <person name="Da Silva C."/>
            <person name="Montanini B."/>
            <person name="Hainaut M."/>
            <person name="Levati E."/>
            <person name="Barry K.W."/>
            <person name="Belfiori B."/>
            <person name="Cichocki N."/>
            <person name="Clum A."/>
            <person name="Dockter R.B."/>
            <person name="Fauchery L."/>
            <person name="Guy J."/>
            <person name="Iotti M."/>
            <person name="Le Tacon F."/>
            <person name="Lindquist E.A."/>
            <person name="Lipzen A."/>
            <person name="Malagnac F."/>
            <person name="Mello A."/>
            <person name="Molinier V."/>
            <person name="Miyauchi S."/>
            <person name="Poulain J."/>
            <person name="Riccioni C."/>
            <person name="Rubini A."/>
            <person name="Sitrit Y."/>
            <person name="Splivallo R."/>
            <person name="Traeger S."/>
            <person name="Wang M."/>
            <person name="Zifcakova L."/>
            <person name="Wipf D."/>
            <person name="Zambonelli A."/>
            <person name="Paolocci F."/>
            <person name="Nowrousian M."/>
            <person name="Ottonello S."/>
            <person name="Baldrian P."/>
            <person name="Spatafora J.W."/>
            <person name="Henrissat B."/>
            <person name="Nagy L.G."/>
            <person name="Aury J.M."/>
            <person name="Wincker P."/>
            <person name="Grigoriev I.V."/>
            <person name="Bonfante P."/>
            <person name="Martin F.M."/>
        </authorList>
    </citation>
    <scope>NUCLEOTIDE SEQUENCE [LARGE SCALE GENOMIC DNA]</scope>
    <source>
        <strain evidence="2 3">120613-1</strain>
    </source>
</reference>
<name>A0A3N4JDG4_9PEZI</name>
<dbReference type="Proteomes" id="UP000276215">
    <property type="component" value="Unassembled WGS sequence"/>
</dbReference>
<dbReference type="InterPro" id="IPR029058">
    <property type="entry name" value="AB_hydrolase_fold"/>
</dbReference>